<dbReference type="OrthoDB" id="10668214at2759"/>
<sequence length="319" mass="34997">LRPLFPATFESISTGSGLLGYVATTGNDEVVGCAKLHRLFDEAADCHGRRIDQSQPQAVLAVRDARRKVVGVVQVVGREREEGFGEEEVRRLERVRDAVEEGFHRAGEMERMQQEVFKHKQAVIEANAEVEVLKVRIKEEVEIGEKEKGGVLRLVGAVRNLMLEKENVDSGFKTTGLLCVPVWEQAGRVSGKRNGLLPGKVVGAVMVQNKAAGGAGGVEFTEFDEVLLRMLGDFVGLGMANVALNERAQMLSGELQKEFSGMNERIEELMAGKETLEAAGEIMRAEEEGGQERLAGLRKLKRLEEEMDRQGEVADALLG</sequence>
<dbReference type="Gene3D" id="3.30.450.40">
    <property type="match status" value="2"/>
</dbReference>
<comment type="caution">
    <text evidence="1">The sequence shown here is derived from an EMBL/GenBank/DDBJ whole genome shotgun (WGS) entry which is preliminary data.</text>
</comment>
<feature type="non-terminal residue" evidence="1">
    <location>
        <position position="1"/>
    </location>
</feature>
<protein>
    <recommendedName>
        <fullName evidence="3">GAF domain-containing protein</fullName>
    </recommendedName>
</protein>
<accession>A0A9W7FDL6</accession>
<evidence type="ECO:0008006" key="3">
    <source>
        <dbReference type="Google" id="ProtNLM"/>
    </source>
</evidence>
<dbReference type="EMBL" id="BRXZ01000365">
    <property type="protein sequence ID" value="GMI10239.1"/>
    <property type="molecule type" value="Genomic_DNA"/>
</dbReference>
<evidence type="ECO:0000313" key="1">
    <source>
        <dbReference type="EMBL" id="GMI10239.1"/>
    </source>
</evidence>
<dbReference type="Proteomes" id="UP001165082">
    <property type="component" value="Unassembled WGS sequence"/>
</dbReference>
<dbReference type="SUPFAM" id="SSF55781">
    <property type="entry name" value="GAF domain-like"/>
    <property type="match status" value="2"/>
</dbReference>
<dbReference type="AlphaFoldDB" id="A0A9W7FDL6"/>
<reference evidence="1" key="1">
    <citation type="submission" date="2022-07" db="EMBL/GenBank/DDBJ databases">
        <title>Genome analysis of Parmales, a sister group of diatoms, reveals the evolutionary specialization of diatoms from phago-mixotrophs to photoautotrophs.</title>
        <authorList>
            <person name="Ban H."/>
            <person name="Sato S."/>
            <person name="Yoshikawa S."/>
            <person name="Kazumasa Y."/>
            <person name="Nakamura Y."/>
            <person name="Ichinomiya M."/>
            <person name="Saitoh K."/>
            <person name="Sato N."/>
            <person name="Blanc-Mathieu R."/>
            <person name="Endo H."/>
            <person name="Kuwata A."/>
            <person name="Ogata H."/>
        </authorList>
    </citation>
    <scope>NUCLEOTIDE SEQUENCE</scope>
</reference>
<dbReference type="InterPro" id="IPR029016">
    <property type="entry name" value="GAF-like_dom_sf"/>
</dbReference>
<gene>
    <name evidence="1" type="ORF">TrRE_jg9975</name>
</gene>
<organism evidence="1 2">
    <name type="scientific">Triparma retinervis</name>
    <dbReference type="NCBI Taxonomy" id="2557542"/>
    <lineage>
        <taxon>Eukaryota</taxon>
        <taxon>Sar</taxon>
        <taxon>Stramenopiles</taxon>
        <taxon>Ochrophyta</taxon>
        <taxon>Bolidophyceae</taxon>
        <taxon>Parmales</taxon>
        <taxon>Triparmaceae</taxon>
        <taxon>Triparma</taxon>
    </lineage>
</organism>
<evidence type="ECO:0000313" key="2">
    <source>
        <dbReference type="Proteomes" id="UP001165082"/>
    </source>
</evidence>
<name>A0A9W7FDL6_9STRA</name>
<keyword evidence="2" id="KW-1185">Reference proteome</keyword>
<proteinExistence type="predicted"/>